<feature type="region of interest" description="Disordered" evidence="2">
    <location>
        <begin position="77"/>
        <end position="103"/>
    </location>
</feature>
<dbReference type="Pfam" id="PF09704">
    <property type="entry name" value="Cas_Cas5d"/>
    <property type="match status" value="1"/>
</dbReference>
<evidence type="ECO:0000256" key="1">
    <source>
        <dbReference type="ARBA" id="ARBA00023118"/>
    </source>
</evidence>
<dbReference type="Proteomes" id="UP000575985">
    <property type="component" value="Unassembled WGS sequence"/>
</dbReference>
<dbReference type="InterPro" id="IPR010147">
    <property type="entry name" value="CRISPR-assoc_prot_CasD"/>
</dbReference>
<keyword evidence="1" id="KW-0051">Antiviral defense</keyword>
<evidence type="ECO:0000313" key="3">
    <source>
        <dbReference type="EMBL" id="NYI96510.1"/>
    </source>
</evidence>
<evidence type="ECO:0000256" key="2">
    <source>
        <dbReference type="SAM" id="MobiDB-lite"/>
    </source>
</evidence>
<name>A0A853BNB1_9ACTN</name>
<dbReference type="CDD" id="cd09756">
    <property type="entry name" value="Cas5_I-E"/>
    <property type="match status" value="1"/>
</dbReference>
<dbReference type="GO" id="GO:0003723">
    <property type="term" value="F:RNA binding"/>
    <property type="evidence" value="ECO:0007669"/>
    <property type="project" value="InterPro"/>
</dbReference>
<dbReference type="NCBIfam" id="TIGR02593">
    <property type="entry name" value="CRISPR_cas5"/>
    <property type="match status" value="1"/>
</dbReference>
<dbReference type="InterPro" id="IPR013422">
    <property type="entry name" value="CRISPR-assoc_prot_Cas5_N"/>
</dbReference>
<comment type="caution">
    <text evidence="3">The sequence shown here is derived from an EMBL/GenBank/DDBJ whole genome shotgun (WGS) entry which is preliminary data.</text>
</comment>
<keyword evidence="4" id="KW-1185">Reference proteome</keyword>
<organism evidence="3 4">
    <name type="scientific">Streptomonospora nanhaiensis</name>
    <dbReference type="NCBI Taxonomy" id="1323731"/>
    <lineage>
        <taxon>Bacteria</taxon>
        <taxon>Bacillati</taxon>
        <taxon>Actinomycetota</taxon>
        <taxon>Actinomycetes</taxon>
        <taxon>Streptosporangiales</taxon>
        <taxon>Nocardiopsidaceae</taxon>
        <taxon>Streptomonospora</taxon>
    </lineage>
</organism>
<sequence length="267" mass="28845">MPDVLALRLGGPLQSWGGATRYNTRGTLSHPTKSGVVGLCAAALGWPRGTDLSALAGLRFGVRVDRPGTLLTDYHTMSAASHDPLRPREQRLPTADGKQLKPGEGKVSRRYYLEDALFVAAFEGAGETQRELLHEVEAALRRPRYPLFLGRRSCPPDAPVLIGLLLDTDLEAALREHVPWQVSDWRRTRLPESGALPLVLDEPEGEELIDDLPAGGAPFDRRFAHRAVHHASAAVTALAGTDEVEPAPAPGFGFTAEAAMELAAEEE</sequence>
<dbReference type="GO" id="GO:0051607">
    <property type="term" value="P:defense response to virus"/>
    <property type="evidence" value="ECO:0007669"/>
    <property type="project" value="UniProtKB-KW"/>
</dbReference>
<dbReference type="EMBL" id="JACCFO010000001">
    <property type="protein sequence ID" value="NYI96510.1"/>
    <property type="molecule type" value="Genomic_DNA"/>
</dbReference>
<gene>
    <name evidence="3" type="ORF">HNR12_002787</name>
</gene>
<proteinExistence type="predicted"/>
<dbReference type="AlphaFoldDB" id="A0A853BNB1"/>
<dbReference type="NCBIfam" id="TIGR01868">
    <property type="entry name" value="casD_Cas5e"/>
    <property type="match status" value="1"/>
</dbReference>
<reference evidence="3 4" key="1">
    <citation type="submission" date="2020-07" db="EMBL/GenBank/DDBJ databases">
        <title>Sequencing the genomes of 1000 actinobacteria strains.</title>
        <authorList>
            <person name="Klenk H.-P."/>
        </authorList>
    </citation>
    <scope>NUCLEOTIDE SEQUENCE [LARGE SCALE GENOMIC DNA]</scope>
    <source>
        <strain evidence="3 4">DSM 45927</strain>
    </source>
</reference>
<dbReference type="GO" id="GO:0043571">
    <property type="term" value="P:maintenance of CRISPR repeat elements"/>
    <property type="evidence" value="ECO:0007669"/>
    <property type="project" value="InterPro"/>
</dbReference>
<accession>A0A853BNB1</accession>
<protein>
    <submittedName>
        <fullName evidence="3">CRISPR system Cascade subunit CasD</fullName>
    </submittedName>
</protein>
<dbReference type="InterPro" id="IPR021124">
    <property type="entry name" value="CRISPR-assoc_prot_Cas5"/>
</dbReference>
<evidence type="ECO:0000313" key="4">
    <source>
        <dbReference type="Proteomes" id="UP000575985"/>
    </source>
</evidence>
<dbReference type="RefSeq" id="WP_179767861.1">
    <property type="nucleotide sequence ID" value="NZ_JACCFO010000001.1"/>
</dbReference>
<dbReference type="Gene3D" id="3.30.70.2660">
    <property type="match status" value="1"/>
</dbReference>